<protein>
    <submittedName>
        <fullName evidence="2">Endonuclease MutS2</fullName>
        <ecNumber evidence="2">3.1.-.-</ecNumber>
    </submittedName>
</protein>
<dbReference type="EC" id="3.1.-.-" evidence="2"/>
<proteinExistence type="predicted"/>
<name>A0A645FQ41_9ZZZZ</name>
<keyword evidence="2" id="KW-0540">Nuclease</keyword>
<reference evidence="2" key="1">
    <citation type="submission" date="2019-08" db="EMBL/GenBank/DDBJ databases">
        <authorList>
            <person name="Kucharzyk K."/>
            <person name="Murdoch R.W."/>
            <person name="Higgins S."/>
            <person name="Loffler F."/>
        </authorList>
    </citation>
    <scope>NUCLEOTIDE SEQUENCE</scope>
</reference>
<feature type="domain" description="Smr" evidence="1">
    <location>
        <begin position="1"/>
        <end position="45"/>
    </location>
</feature>
<evidence type="ECO:0000259" key="1">
    <source>
        <dbReference type="PROSITE" id="PS50828"/>
    </source>
</evidence>
<gene>
    <name evidence="2" type="primary">mutS2_57</name>
    <name evidence="2" type="ORF">SDC9_163892</name>
</gene>
<accession>A0A645FQ41</accession>
<sequence>MIVHGKGTGKLRQVIHAYLKDNSLIKDFRLGAPNEGGSGVTVVEL</sequence>
<comment type="caution">
    <text evidence="2">The sequence shown here is derived from an EMBL/GenBank/DDBJ whole genome shotgun (WGS) entry which is preliminary data.</text>
</comment>
<keyword evidence="2" id="KW-0378">Hydrolase</keyword>
<dbReference type="Gene3D" id="3.30.1370.110">
    <property type="match status" value="1"/>
</dbReference>
<organism evidence="2">
    <name type="scientific">bioreactor metagenome</name>
    <dbReference type="NCBI Taxonomy" id="1076179"/>
    <lineage>
        <taxon>unclassified sequences</taxon>
        <taxon>metagenomes</taxon>
        <taxon>ecological metagenomes</taxon>
    </lineage>
</organism>
<keyword evidence="2" id="KW-0255">Endonuclease</keyword>
<dbReference type="AlphaFoldDB" id="A0A645FQ41"/>
<dbReference type="InterPro" id="IPR002625">
    <property type="entry name" value="Smr_dom"/>
</dbReference>
<dbReference type="InterPro" id="IPR036063">
    <property type="entry name" value="Smr_dom_sf"/>
</dbReference>
<dbReference type="PROSITE" id="PS50828">
    <property type="entry name" value="SMR"/>
    <property type="match status" value="1"/>
</dbReference>
<evidence type="ECO:0000313" key="2">
    <source>
        <dbReference type="EMBL" id="MPN16547.1"/>
    </source>
</evidence>
<dbReference type="GO" id="GO:0004519">
    <property type="term" value="F:endonuclease activity"/>
    <property type="evidence" value="ECO:0007669"/>
    <property type="project" value="UniProtKB-KW"/>
</dbReference>
<dbReference type="Pfam" id="PF01713">
    <property type="entry name" value="Smr"/>
    <property type="match status" value="1"/>
</dbReference>
<dbReference type="GO" id="GO:0016787">
    <property type="term" value="F:hydrolase activity"/>
    <property type="evidence" value="ECO:0007669"/>
    <property type="project" value="UniProtKB-KW"/>
</dbReference>
<dbReference type="EMBL" id="VSSQ01063519">
    <property type="protein sequence ID" value="MPN16547.1"/>
    <property type="molecule type" value="Genomic_DNA"/>
</dbReference>